<dbReference type="InterPro" id="IPR036271">
    <property type="entry name" value="Tet_transcr_reg_TetR-rel_C_sf"/>
</dbReference>
<dbReference type="SUPFAM" id="SSF48498">
    <property type="entry name" value="Tetracyclin repressor-like, C-terminal domain"/>
    <property type="match status" value="1"/>
</dbReference>
<feature type="compositionally biased region" description="Low complexity" evidence="3">
    <location>
        <begin position="14"/>
        <end position="24"/>
    </location>
</feature>
<dbReference type="PANTHER" id="PTHR30055">
    <property type="entry name" value="HTH-TYPE TRANSCRIPTIONAL REGULATOR RUTR"/>
    <property type="match status" value="1"/>
</dbReference>
<keyword evidence="1 2" id="KW-0238">DNA-binding</keyword>
<dbReference type="SUPFAM" id="SSF46689">
    <property type="entry name" value="Homeodomain-like"/>
    <property type="match status" value="1"/>
</dbReference>
<feature type="region of interest" description="Disordered" evidence="3">
    <location>
        <begin position="1"/>
        <end position="25"/>
    </location>
</feature>
<dbReference type="InterPro" id="IPR050109">
    <property type="entry name" value="HTH-type_TetR-like_transc_reg"/>
</dbReference>
<comment type="caution">
    <text evidence="5">The sequence shown here is derived from an EMBL/GenBank/DDBJ whole genome shotgun (WGS) entry which is preliminary data.</text>
</comment>
<feature type="domain" description="HTH tetR-type" evidence="4">
    <location>
        <begin position="24"/>
        <end position="84"/>
    </location>
</feature>
<dbReference type="Gene3D" id="1.10.357.10">
    <property type="entry name" value="Tetracycline Repressor, domain 2"/>
    <property type="match status" value="1"/>
</dbReference>
<protein>
    <submittedName>
        <fullName evidence="5">TetR/AcrR family transcriptional regulator</fullName>
    </submittedName>
</protein>
<evidence type="ECO:0000256" key="2">
    <source>
        <dbReference type="PROSITE-ProRule" id="PRU00335"/>
    </source>
</evidence>
<dbReference type="Pfam" id="PF00440">
    <property type="entry name" value="TetR_N"/>
    <property type="match status" value="1"/>
</dbReference>
<keyword evidence="6" id="KW-1185">Reference proteome</keyword>
<dbReference type="RefSeq" id="WP_344809032.1">
    <property type="nucleotide sequence ID" value="NZ_BAABAB010000049.1"/>
</dbReference>
<dbReference type="Proteomes" id="UP001501490">
    <property type="component" value="Unassembled WGS sequence"/>
</dbReference>
<evidence type="ECO:0000256" key="3">
    <source>
        <dbReference type="SAM" id="MobiDB-lite"/>
    </source>
</evidence>
<dbReference type="InterPro" id="IPR009057">
    <property type="entry name" value="Homeodomain-like_sf"/>
</dbReference>
<proteinExistence type="predicted"/>
<sequence>MSSSQQLDPELVPGRRSAGSARPSAARERILATAGRLFYGTGIRAVGVDRVIAESQVARMTFFRHFPTKDHLVVAFLESQADAGRTELLRVRDEEGPRAVLAWVADGVRTVPTSEGFRGCEFINTAAEFCDPSHPARRVVDRHRAWIRDRMSDALAELGHPTPRDTAELLLMLRTGAIVATSLEGLDDTGALERTWWSLVDVPGVDAPPIR</sequence>
<evidence type="ECO:0000313" key="5">
    <source>
        <dbReference type="EMBL" id="GAA3638502.1"/>
    </source>
</evidence>
<evidence type="ECO:0000259" key="4">
    <source>
        <dbReference type="PROSITE" id="PS50977"/>
    </source>
</evidence>
<organism evidence="5 6">
    <name type="scientific">Microlunatus ginsengisoli</name>
    <dbReference type="NCBI Taxonomy" id="363863"/>
    <lineage>
        <taxon>Bacteria</taxon>
        <taxon>Bacillati</taxon>
        <taxon>Actinomycetota</taxon>
        <taxon>Actinomycetes</taxon>
        <taxon>Propionibacteriales</taxon>
        <taxon>Propionibacteriaceae</taxon>
        <taxon>Microlunatus</taxon>
    </lineage>
</organism>
<dbReference type="PROSITE" id="PS50977">
    <property type="entry name" value="HTH_TETR_2"/>
    <property type="match status" value="1"/>
</dbReference>
<dbReference type="InterPro" id="IPR001647">
    <property type="entry name" value="HTH_TetR"/>
</dbReference>
<dbReference type="PANTHER" id="PTHR30055:SF200">
    <property type="entry name" value="HTH-TYPE TRANSCRIPTIONAL REPRESSOR BDCR"/>
    <property type="match status" value="1"/>
</dbReference>
<evidence type="ECO:0000313" key="6">
    <source>
        <dbReference type="Proteomes" id="UP001501490"/>
    </source>
</evidence>
<accession>A0ABP7ARW5</accession>
<feature type="DNA-binding region" description="H-T-H motif" evidence="2">
    <location>
        <begin position="47"/>
        <end position="66"/>
    </location>
</feature>
<name>A0ABP7ARW5_9ACTN</name>
<gene>
    <name evidence="5" type="ORF">GCM10022236_46140</name>
</gene>
<reference evidence="6" key="1">
    <citation type="journal article" date="2019" name="Int. J. Syst. Evol. Microbiol.">
        <title>The Global Catalogue of Microorganisms (GCM) 10K type strain sequencing project: providing services to taxonomists for standard genome sequencing and annotation.</title>
        <authorList>
            <consortium name="The Broad Institute Genomics Platform"/>
            <consortium name="The Broad Institute Genome Sequencing Center for Infectious Disease"/>
            <person name="Wu L."/>
            <person name="Ma J."/>
        </authorList>
    </citation>
    <scope>NUCLEOTIDE SEQUENCE [LARGE SCALE GENOMIC DNA]</scope>
    <source>
        <strain evidence="6">JCM 16929</strain>
    </source>
</reference>
<evidence type="ECO:0000256" key="1">
    <source>
        <dbReference type="ARBA" id="ARBA00023125"/>
    </source>
</evidence>
<dbReference type="EMBL" id="BAABAB010000049">
    <property type="protein sequence ID" value="GAA3638502.1"/>
    <property type="molecule type" value="Genomic_DNA"/>
</dbReference>